<dbReference type="Proteomes" id="UP000054477">
    <property type="component" value="Unassembled WGS sequence"/>
</dbReference>
<feature type="compositionally biased region" description="Low complexity" evidence="7">
    <location>
        <begin position="26"/>
        <end position="37"/>
    </location>
</feature>
<protein>
    <submittedName>
        <fullName evidence="8">Uncharacterized protein</fullName>
    </submittedName>
</protein>
<feature type="region of interest" description="Disordered" evidence="7">
    <location>
        <begin position="445"/>
        <end position="578"/>
    </location>
</feature>
<comment type="subcellular location">
    <subcellularLocation>
        <location evidence="1">Cytoplasm</location>
    </subcellularLocation>
</comment>
<feature type="compositionally biased region" description="Polar residues" evidence="7">
    <location>
        <begin position="513"/>
        <end position="523"/>
    </location>
</feature>
<feature type="region of interest" description="Disordered" evidence="7">
    <location>
        <begin position="620"/>
        <end position="640"/>
    </location>
</feature>
<feature type="coiled-coil region" evidence="6">
    <location>
        <begin position="930"/>
        <end position="988"/>
    </location>
</feature>
<dbReference type="OrthoDB" id="45365at2759"/>
<dbReference type="SUPFAM" id="SSF117281">
    <property type="entry name" value="Kelch motif"/>
    <property type="match status" value="1"/>
</dbReference>
<dbReference type="InterPro" id="IPR015915">
    <property type="entry name" value="Kelch-typ_b-propeller"/>
</dbReference>
<feature type="region of interest" description="Disordered" evidence="7">
    <location>
        <begin position="1201"/>
        <end position="1238"/>
    </location>
</feature>
<feature type="coiled-coil region" evidence="6">
    <location>
        <begin position="1318"/>
        <end position="1359"/>
    </location>
</feature>
<gene>
    <name evidence="8" type="ORF">K443DRAFT_2343</name>
</gene>
<keyword evidence="9" id="KW-1185">Reference proteome</keyword>
<reference evidence="9" key="2">
    <citation type="submission" date="2015-01" db="EMBL/GenBank/DDBJ databases">
        <title>Evolutionary Origins and Diversification of the Mycorrhizal Mutualists.</title>
        <authorList>
            <consortium name="DOE Joint Genome Institute"/>
            <consortium name="Mycorrhizal Genomics Consortium"/>
            <person name="Kohler A."/>
            <person name="Kuo A."/>
            <person name="Nagy L.G."/>
            <person name="Floudas D."/>
            <person name="Copeland A."/>
            <person name="Barry K.W."/>
            <person name="Cichocki N."/>
            <person name="Veneault-Fourrey C."/>
            <person name="LaButti K."/>
            <person name="Lindquist E.A."/>
            <person name="Lipzen A."/>
            <person name="Lundell T."/>
            <person name="Morin E."/>
            <person name="Murat C."/>
            <person name="Riley R."/>
            <person name="Ohm R."/>
            <person name="Sun H."/>
            <person name="Tunlid A."/>
            <person name="Henrissat B."/>
            <person name="Grigoriev I.V."/>
            <person name="Hibbett D.S."/>
            <person name="Martin F."/>
        </authorList>
    </citation>
    <scope>NUCLEOTIDE SEQUENCE [LARGE SCALE GENOMIC DNA]</scope>
    <source>
        <strain evidence="9">LaAM-08-1</strain>
    </source>
</reference>
<feature type="region of interest" description="Disordered" evidence="7">
    <location>
        <begin position="1273"/>
        <end position="1314"/>
    </location>
</feature>
<feature type="compositionally biased region" description="Acidic residues" evidence="7">
    <location>
        <begin position="542"/>
        <end position="551"/>
    </location>
</feature>
<feature type="compositionally biased region" description="Basic and acidic residues" evidence="7">
    <location>
        <begin position="1286"/>
        <end position="1298"/>
    </location>
</feature>
<dbReference type="FunFam" id="2.120.10.80:FF:000049">
    <property type="entry name" value="Cell polarity protein (Tea1)"/>
    <property type="match status" value="1"/>
</dbReference>
<dbReference type="Pfam" id="PF24681">
    <property type="entry name" value="Kelch_KLHDC2_KLHL20_DRC7"/>
    <property type="match status" value="1"/>
</dbReference>
<feature type="compositionally biased region" description="Polar residues" evidence="7">
    <location>
        <begin position="556"/>
        <end position="578"/>
    </location>
</feature>
<evidence type="ECO:0000256" key="3">
    <source>
        <dbReference type="ARBA" id="ARBA00022490"/>
    </source>
</evidence>
<reference evidence="8 9" key="1">
    <citation type="submission" date="2014-04" db="EMBL/GenBank/DDBJ databases">
        <authorList>
            <consortium name="DOE Joint Genome Institute"/>
            <person name="Kuo A."/>
            <person name="Kohler A."/>
            <person name="Nagy L.G."/>
            <person name="Floudas D."/>
            <person name="Copeland A."/>
            <person name="Barry K.W."/>
            <person name="Cichocki N."/>
            <person name="Veneault-Fourrey C."/>
            <person name="LaButti K."/>
            <person name="Lindquist E.A."/>
            <person name="Lipzen A."/>
            <person name="Lundell T."/>
            <person name="Morin E."/>
            <person name="Murat C."/>
            <person name="Sun H."/>
            <person name="Tunlid A."/>
            <person name="Henrissat B."/>
            <person name="Grigoriev I.V."/>
            <person name="Hibbett D.S."/>
            <person name="Martin F."/>
            <person name="Nordberg H.P."/>
            <person name="Cantor M.N."/>
            <person name="Hua S.X."/>
        </authorList>
    </citation>
    <scope>NUCLEOTIDE SEQUENCE [LARGE SCALE GENOMIC DNA]</scope>
    <source>
        <strain evidence="8 9">LaAM-08-1</strain>
    </source>
</reference>
<dbReference type="GO" id="GO:0005737">
    <property type="term" value="C:cytoplasm"/>
    <property type="evidence" value="ECO:0007669"/>
    <property type="project" value="UniProtKB-SubCell"/>
</dbReference>
<dbReference type="STRING" id="1095629.A0A0C9X5Q2"/>
<organism evidence="8 9">
    <name type="scientific">Laccaria amethystina LaAM-08-1</name>
    <dbReference type="NCBI Taxonomy" id="1095629"/>
    <lineage>
        <taxon>Eukaryota</taxon>
        <taxon>Fungi</taxon>
        <taxon>Dikarya</taxon>
        <taxon>Basidiomycota</taxon>
        <taxon>Agaricomycotina</taxon>
        <taxon>Agaricomycetes</taxon>
        <taxon>Agaricomycetidae</taxon>
        <taxon>Agaricales</taxon>
        <taxon>Agaricineae</taxon>
        <taxon>Hydnangiaceae</taxon>
        <taxon>Laccaria</taxon>
    </lineage>
</organism>
<feature type="compositionally biased region" description="Basic and acidic residues" evidence="7">
    <location>
        <begin position="1483"/>
        <end position="1492"/>
    </location>
</feature>
<evidence type="ECO:0000313" key="8">
    <source>
        <dbReference type="EMBL" id="KIK07480.1"/>
    </source>
</evidence>
<dbReference type="HOGENOM" id="CLU_002697_0_0_1"/>
<accession>A0A0C9X5Q2</accession>
<dbReference type="EMBL" id="KN838547">
    <property type="protein sequence ID" value="KIK07480.1"/>
    <property type="molecule type" value="Genomic_DNA"/>
</dbReference>
<evidence type="ECO:0000256" key="1">
    <source>
        <dbReference type="ARBA" id="ARBA00004496"/>
    </source>
</evidence>
<feature type="region of interest" description="Disordered" evidence="7">
    <location>
        <begin position="1"/>
        <end position="109"/>
    </location>
</feature>
<evidence type="ECO:0000256" key="7">
    <source>
        <dbReference type="SAM" id="MobiDB-lite"/>
    </source>
</evidence>
<keyword evidence="5 6" id="KW-0175">Coiled coil</keyword>
<keyword evidence="3" id="KW-0963">Cytoplasm</keyword>
<dbReference type="PANTHER" id="PTHR46093">
    <property type="entry name" value="ACYL-COA-BINDING DOMAIN-CONTAINING PROTEIN 5"/>
    <property type="match status" value="1"/>
</dbReference>
<evidence type="ECO:0000256" key="4">
    <source>
        <dbReference type="ARBA" id="ARBA00022737"/>
    </source>
</evidence>
<feature type="compositionally biased region" description="Basic and acidic residues" evidence="7">
    <location>
        <begin position="1222"/>
        <end position="1238"/>
    </location>
</feature>
<evidence type="ECO:0000313" key="9">
    <source>
        <dbReference type="Proteomes" id="UP000054477"/>
    </source>
</evidence>
<evidence type="ECO:0000256" key="5">
    <source>
        <dbReference type="ARBA" id="ARBA00023054"/>
    </source>
</evidence>
<sequence>MSFFSRKKQQPPPQPPANVTVAQTPSQALAQLSSNASKDVTIGQGQPGSLRDNQFDGVSGSVGSGGLGPSVQQQQIQQQQAQRTQNRGSSPNGPTGPLQSQQQQQRAPPAFPWTARRLVLLPPSVLPKPGVVPPMSPSPSPFPRYGHALPAVTTSGGDLGGLVREVARNDLYLFSTANNSATLLQTGGEVPCPRVGHASALVSAVLIVWGGDTKTDPKAKPTDKQDDGLYLLNITSREWTRVAVHGAAPAGRYGHAVTMVGSKFFVFGGQVDGEFLNDLWCFDLNSLRGRVGWELYEPSTSEKPAHRTGHVCITYEDRIIMFGGTDGSYHYNDTWSFDLNTRKWTELQCIGFIPSPREGHAAAIVDDVIYVFGGRGVDGLGDLAAFKISNQRWYMFQNMGPSPSGRSGHAMASMGARVLVFGGESFMPSKSDDPSITHVLDTKHIKYPDSSKGPPPGAAVPPGSQNAARKPSVTAQNPKVSTAHLNGRSMSPAVGSDNEDPRRAMSPAGRSIKSATGLPQQTFPTPPNGKGKAPVRPRREDDDLVGTDDGMDTGTSESYSQRATSPDSNPSQARAKSPVQFNVASRAVSPINNAGDAFAQGGQPPSMVAVSMGINGVTGRSSPAVTGRASPLLGRASPVTGRASPALERVKASGDVYSTPQITPPIVNGFARPTSKSGNGSVGNVAADLLKDLKAKDLELDSLKRQMIWMREVLSKASRAGYVQVDREGSPDLSLSGATEDGNGGRYSELALKFKQFKSQTAMVEQAKQASDRFAEAERIKSTATQEAAYYRAKIAALEANNRTEVHHVERDRIADLERHMSALMNERWSQDRKLNELSDSLALHTMLYDQAEVRASDALKRSEKADEAHNRVAELYNELLERYEVLEVKLRDHADKLVSQSSLLEQREGDEVGLRGQLDELLQSKEHHIRALEQARIALQAASARAEEVDMQYQRAREQISAIESDLAELRGEVETRTLEAEAARARLTDVENSWTKSREEADAFRALTTGGLGELLDSHRDLKADEDRLLRGHSEKLQAVEAEAQSVRLLLRETTLKADEAQKKMVDERRRAREQESEQLILRSQIVALRGQLSQANADAGRSRKEISEKDYLLRDKDKEISDSNLKMGMLRNYLAENGVGIDEGEFRPSSRSKDSASPEAIAELENKLAERARLQENAERELAQVVRRAREVEGQVTQLSAQLHHGRSTQNASSDTADVEARAEDAERKLEETERGYKERLHQMEEDYQIAVHYVKGTEKMMRKMRDELTKQKNTNSQLQADLDARGGKLSDSRVRNINGRSTPSSEDEGLRNQLIDAQRQGQRLHNENKDLRMRLDNLEKDLEVLRNNLVTSQRESDDRLMQVEELQHDVERLQASLVIARGGHDETLLEKLSNENTILRRENEQLSHKIGLLLEVEQPSFGRGRPMSGISGRRASTSSSDNALAFEHLSSELDDWQRQLASSMSNRRPLSDFDSEPAVSDRTRSPHS</sequence>
<feature type="region of interest" description="Disordered" evidence="7">
    <location>
        <begin position="1464"/>
        <end position="1492"/>
    </location>
</feature>
<evidence type="ECO:0000256" key="6">
    <source>
        <dbReference type="SAM" id="Coils"/>
    </source>
</evidence>
<evidence type="ECO:0000256" key="2">
    <source>
        <dbReference type="ARBA" id="ARBA00022441"/>
    </source>
</evidence>
<name>A0A0C9X5Q2_9AGAR</name>
<proteinExistence type="predicted"/>
<dbReference type="Gene3D" id="2.120.10.80">
    <property type="entry name" value="Kelch-type beta propeller"/>
    <property type="match status" value="1"/>
</dbReference>
<dbReference type="Gene3D" id="1.20.5.170">
    <property type="match status" value="1"/>
</dbReference>
<feature type="coiled-coil region" evidence="6">
    <location>
        <begin position="1053"/>
        <end position="1080"/>
    </location>
</feature>
<keyword evidence="2" id="KW-0880">Kelch repeat</keyword>
<feature type="compositionally biased region" description="Polar residues" evidence="7">
    <location>
        <begin position="473"/>
        <end position="484"/>
    </location>
</feature>
<feature type="compositionally biased region" description="Low complexity" evidence="7">
    <location>
        <begin position="69"/>
        <end position="85"/>
    </location>
</feature>
<dbReference type="PANTHER" id="PTHR46093:SF18">
    <property type="entry name" value="FIBRONECTIN TYPE-III DOMAIN-CONTAINING PROTEIN"/>
    <property type="match status" value="1"/>
</dbReference>
<keyword evidence="4" id="KW-0677">Repeat</keyword>